<proteinExistence type="predicted"/>
<evidence type="ECO:0000313" key="3">
    <source>
        <dbReference type="EMBL" id="MBY8886112.1"/>
    </source>
</evidence>
<dbReference type="Gene3D" id="3.20.20.70">
    <property type="entry name" value="Aldolase class I"/>
    <property type="match status" value="1"/>
</dbReference>
<gene>
    <name evidence="3" type="ORF">K7472_14765</name>
</gene>
<dbReference type="NCBIfam" id="TIGR02814">
    <property type="entry name" value="pfaD_fam"/>
    <property type="match status" value="1"/>
</dbReference>
<dbReference type="InterPro" id="IPR040981">
    <property type="entry name" value="PfaD_N"/>
</dbReference>
<evidence type="ECO:0000259" key="2">
    <source>
        <dbReference type="Pfam" id="PF21607"/>
    </source>
</evidence>
<dbReference type="Pfam" id="PF18328">
    <property type="entry name" value="PfaD_N"/>
    <property type="match status" value="1"/>
</dbReference>
<dbReference type="InterPro" id="IPR049489">
    <property type="entry name" value="FabD-like_helical_ins"/>
</dbReference>
<keyword evidence="4" id="KW-1185">Reference proteome</keyword>
<accession>A0ABS7QWF2</accession>
<name>A0ABS7QWF2_9ACTN</name>
<dbReference type="Pfam" id="PF21607">
    <property type="entry name" value="FabD_helical_ins"/>
    <property type="match status" value="1"/>
</dbReference>
<dbReference type="EMBL" id="JAINVZ010000008">
    <property type="protein sequence ID" value="MBY8886112.1"/>
    <property type="molecule type" value="Genomic_DNA"/>
</dbReference>
<reference evidence="3 4" key="1">
    <citation type="submission" date="2021-08" db="EMBL/GenBank/DDBJ databases">
        <title>Streptomyces sp. PTM05 isolated from lichen.</title>
        <authorList>
            <person name="Somphong A."/>
            <person name="Phongsopitanun W."/>
            <person name="Tanasupawat S."/>
        </authorList>
    </citation>
    <scope>NUCLEOTIDE SEQUENCE [LARGE SCALE GENOMIC DNA]</scope>
    <source>
        <strain evidence="3 4">Ptm05</strain>
    </source>
</reference>
<protein>
    <submittedName>
        <fullName evidence="3">PfaD family polyunsaturated fatty acid/polyketide biosynthesis protein</fullName>
    </submittedName>
</protein>
<evidence type="ECO:0000313" key="4">
    <source>
        <dbReference type="Proteomes" id="UP001198565"/>
    </source>
</evidence>
<evidence type="ECO:0000259" key="1">
    <source>
        <dbReference type="Pfam" id="PF18328"/>
    </source>
</evidence>
<dbReference type="PANTHER" id="PTHR32332">
    <property type="entry name" value="2-NITROPROPANE DIOXYGENASE"/>
    <property type="match status" value="1"/>
</dbReference>
<dbReference type="InterPro" id="IPR014179">
    <property type="entry name" value="PfaD-like_TIM-barrel"/>
</dbReference>
<dbReference type="InterPro" id="IPR013785">
    <property type="entry name" value="Aldolase_TIM"/>
</dbReference>
<dbReference type="Proteomes" id="UP001198565">
    <property type="component" value="Unassembled WGS sequence"/>
</dbReference>
<feature type="domain" description="[Acyl-carrier-protein] S-malonyltransferase-like inserted helical" evidence="2">
    <location>
        <begin position="369"/>
        <end position="448"/>
    </location>
</feature>
<organism evidence="3 4">
    <name type="scientific">Streptantibioticus parmotrematis</name>
    <dbReference type="NCBI Taxonomy" id="2873249"/>
    <lineage>
        <taxon>Bacteria</taxon>
        <taxon>Bacillati</taxon>
        <taxon>Actinomycetota</taxon>
        <taxon>Actinomycetes</taxon>
        <taxon>Kitasatosporales</taxon>
        <taxon>Streptomycetaceae</taxon>
        <taxon>Streptantibioticus</taxon>
    </lineage>
</organism>
<dbReference type="SUPFAM" id="SSF51412">
    <property type="entry name" value="Inosine monophosphate dehydrogenase (IMPDH)"/>
    <property type="match status" value="1"/>
</dbReference>
<dbReference type="RefSeq" id="WP_222977987.1">
    <property type="nucleotide sequence ID" value="NZ_JAINVZ010000008.1"/>
</dbReference>
<sequence length="529" mass="56590">MSTVRFDRAGVRDAIADLDRPCFVVRRAGRVGAGNEPPEPGTGHEVVAVAPPAGPRQLGSRAFVRRHGLKAAYMAGSMAGGISSVDLVVTLARRGLLASFGAAGLPSERIERAVRELRTKLPTASWACNLIHDPARPRNEKDAVDLYLRHGVSCVEASAFLAPTVDLVRYRATGLRRARDGNVVCDHRVVAKVSQAGTARFFLRPAPPELITRLLRQDALTEEQARLAGMVALADDITVEADSAGHTDRRPLVTQLPLLLALRDREALDGRPGGVVGIGAAGGIGTPQAAFGAFAMGADYVVTGSVNQSCVEAGTSAAVKALLAQADIGDCAMAPAADMFEMGVDVQVLKRGTLFAGRAAWLYRLYREHGGLDDLCAGDRARLEGELFHRPLEAVWSQVAAYLGRHDPERAERARDDPRLRMALVFRWYLGSSSRWAVAGDRDRQGDFQIWCGPAMGAFNAWVRGTPWSTPDNRHAAMVAEALLSGAAHHGRLAQLRLAGVRLPSWCAASSLDAVIASQEAPPALEHAL</sequence>
<dbReference type="PANTHER" id="PTHR32332:SF20">
    <property type="entry name" value="2-NITROPROPANE DIOXYGENASE-LIKE PROTEIN"/>
    <property type="match status" value="1"/>
</dbReference>
<comment type="caution">
    <text evidence="3">The sequence shown here is derived from an EMBL/GenBank/DDBJ whole genome shotgun (WGS) entry which is preliminary data.</text>
</comment>
<feature type="domain" description="Fatty acid synthase subunit PfaD N-terminal" evidence="1">
    <location>
        <begin position="2"/>
        <end position="52"/>
    </location>
</feature>